<dbReference type="NCBIfam" id="NF004316">
    <property type="entry name" value="PRK05711.1"/>
    <property type="match status" value="1"/>
</dbReference>
<dbReference type="FunFam" id="3.30.420.10:FF:000012">
    <property type="entry name" value="DNA polymerase III subunit epsilon"/>
    <property type="match status" value="1"/>
</dbReference>
<dbReference type="InterPro" id="IPR012337">
    <property type="entry name" value="RNaseH-like_sf"/>
</dbReference>
<keyword evidence="13 19" id="KW-0464">Manganese</keyword>
<evidence type="ECO:0000313" key="22">
    <source>
        <dbReference type="EMBL" id="KAB1079052.1"/>
    </source>
</evidence>
<evidence type="ECO:0000256" key="12">
    <source>
        <dbReference type="ARBA" id="ARBA00022932"/>
    </source>
</evidence>
<dbReference type="InterPro" id="IPR013520">
    <property type="entry name" value="Ribonucl_H"/>
</dbReference>
<evidence type="ECO:0000256" key="20">
    <source>
        <dbReference type="RuleBase" id="RU364087"/>
    </source>
</evidence>
<dbReference type="EC" id="2.7.7.7" evidence="2 20"/>
<comment type="caution">
    <text evidence="22">The sequence shown here is derived from an EMBL/GenBank/DDBJ whole genome shotgun (WGS) entry which is preliminary data.</text>
</comment>
<evidence type="ECO:0000256" key="18">
    <source>
        <dbReference type="PIRSR" id="PIRSR606309-2"/>
    </source>
</evidence>
<comment type="cofactor">
    <cofactor evidence="1 20">
        <name>Mn(2+)</name>
        <dbReference type="ChEBI" id="CHEBI:29035"/>
    </cofactor>
</comment>
<evidence type="ECO:0000256" key="14">
    <source>
        <dbReference type="ARBA" id="ARBA00025483"/>
    </source>
</evidence>
<keyword evidence="12 20" id="KW-0239">DNA-directed DNA polymerase</keyword>
<evidence type="ECO:0000256" key="19">
    <source>
        <dbReference type="PIRSR" id="PIRSR606309-3"/>
    </source>
</evidence>
<keyword evidence="8 19" id="KW-0479">Metal-binding</keyword>
<feature type="binding site" evidence="19">
    <location>
        <position position="8"/>
    </location>
    <ligand>
        <name>a divalent metal cation</name>
        <dbReference type="ChEBI" id="CHEBI:60240"/>
        <label>1</label>
        <note>catalytic</note>
    </ligand>
</feature>
<dbReference type="Pfam" id="PF00929">
    <property type="entry name" value="RNase_T"/>
    <property type="match status" value="1"/>
</dbReference>
<dbReference type="GO" id="GO:0008408">
    <property type="term" value="F:3'-5' exonuclease activity"/>
    <property type="evidence" value="ECO:0007669"/>
    <property type="project" value="TreeGrafter"/>
</dbReference>
<proteinExistence type="predicted"/>
<dbReference type="Proteomes" id="UP000474159">
    <property type="component" value="Unassembled WGS sequence"/>
</dbReference>
<dbReference type="RefSeq" id="WP_151000217.1">
    <property type="nucleotide sequence ID" value="NZ_BPQY01000751.1"/>
</dbReference>
<evidence type="ECO:0000313" key="23">
    <source>
        <dbReference type="Proteomes" id="UP000474159"/>
    </source>
</evidence>
<feature type="binding site" evidence="19">
    <location>
        <position position="10"/>
    </location>
    <ligand>
        <name>a divalent metal cation</name>
        <dbReference type="ChEBI" id="CHEBI:60240"/>
        <label>1</label>
        <note>catalytic</note>
    </ligand>
</feature>
<evidence type="ECO:0000256" key="4">
    <source>
        <dbReference type="ARBA" id="ARBA00022679"/>
    </source>
</evidence>
<keyword evidence="5 20" id="KW-0548">Nucleotidyltransferase</keyword>
<dbReference type="GO" id="GO:0003677">
    <property type="term" value="F:DNA binding"/>
    <property type="evidence" value="ECO:0007669"/>
    <property type="project" value="InterPro"/>
</dbReference>
<keyword evidence="7 20" id="KW-0540">Nuclease</keyword>
<evidence type="ECO:0000256" key="3">
    <source>
        <dbReference type="ARBA" id="ARBA00020352"/>
    </source>
</evidence>
<gene>
    <name evidence="20 22" type="primary">dnaQ</name>
    <name evidence="22" type="ORF">F6X53_11760</name>
</gene>
<evidence type="ECO:0000256" key="13">
    <source>
        <dbReference type="ARBA" id="ARBA00023211"/>
    </source>
</evidence>
<dbReference type="PANTHER" id="PTHR30231">
    <property type="entry name" value="DNA POLYMERASE III SUBUNIT EPSILON"/>
    <property type="match status" value="1"/>
</dbReference>
<dbReference type="GO" id="GO:0045004">
    <property type="term" value="P:DNA replication proofreading"/>
    <property type="evidence" value="ECO:0007669"/>
    <property type="project" value="TreeGrafter"/>
</dbReference>
<feature type="binding site" evidence="18">
    <location>
        <position position="159"/>
    </location>
    <ligand>
        <name>substrate</name>
    </ligand>
</feature>
<keyword evidence="10 20" id="KW-0269">Exonuclease</keyword>
<protein>
    <recommendedName>
        <fullName evidence="3 20">DNA polymerase III subunit epsilon</fullName>
        <ecNumber evidence="2 20">2.7.7.7</ecNumber>
    </recommendedName>
</protein>
<dbReference type="OrthoDB" id="9804290at2"/>
<dbReference type="SMART" id="SM00479">
    <property type="entry name" value="EXOIII"/>
    <property type="match status" value="1"/>
</dbReference>
<feature type="binding site" evidence="19">
    <location>
        <position position="159"/>
    </location>
    <ligand>
        <name>a divalent metal cation</name>
        <dbReference type="ChEBI" id="CHEBI:60240"/>
        <label>1</label>
        <note>catalytic</note>
    </ligand>
</feature>
<feature type="binding site" evidence="18">
    <location>
        <position position="8"/>
    </location>
    <ligand>
        <name>substrate</name>
    </ligand>
</feature>
<dbReference type="Gene3D" id="3.30.420.10">
    <property type="entry name" value="Ribonuclease H-like superfamily/Ribonuclease H"/>
    <property type="match status" value="1"/>
</dbReference>
<dbReference type="PANTHER" id="PTHR30231:SF41">
    <property type="entry name" value="DNA POLYMERASE III SUBUNIT EPSILON"/>
    <property type="match status" value="1"/>
</dbReference>
<feature type="domain" description="Exonuclease" evidence="21">
    <location>
        <begin position="3"/>
        <end position="176"/>
    </location>
</feature>
<reference evidence="22 23" key="1">
    <citation type="submission" date="2019-09" db="EMBL/GenBank/DDBJ databases">
        <title>YIM 48816 draft genome.</title>
        <authorList>
            <person name="Jiang L."/>
        </authorList>
    </citation>
    <scope>NUCLEOTIDE SEQUENCE [LARGE SCALE GENOMIC DNA]</scope>
    <source>
        <strain evidence="22 23">YIM 48816</strain>
    </source>
</reference>
<evidence type="ECO:0000256" key="10">
    <source>
        <dbReference type="ARBA" id="ARBA00022839"/>
    </source>
</evidence>
<comment type="subunit">
    <text evidence="15 20">DNA polymerase III contains a core (composed of alpha, epsilon and theta chains) that associates with a tau subunit. This core dimerizes to form the POLIII' complex. PolIII' associates with the gamma complex (composed of gamma, delta, delta', psi and chi chains) and with the beta chain to form the complete DNA polymerase III complex.</text>
</comment>
<dbReference type="GO" id="GO:0005829">
    <property type="term" value="C:cytosol"/>
    <property type="evidence" value="ECO:0007669"/>
    <property type="project" value="TreeGrafter"/>
</dbReference>
<evidence type="ECO:0000256" key="2">
    <source>
        <dbReference type="ARBA" id="ARBA00012417"/>
    </source>
</evidence>
<dbReference type="AlphaFoldDB" id="A0A6L3SYC8"/>
<evidence type="ECO:0000259" key="21">
    <source>
        <dbReference type="SMART" id="SM00479"/>
    </source>
</evidence>
<evidence type="ECO:0000256" key="9">
    <source>
        <dbReference type="ARBA" id="ARBA00022801"/>
    </source>
</evidence>
<sequence>MLREIVLDTETTGTDAKAGDRLIEIGCVELLNHIQTGKVFHCYINPQRAVSEGAFGVHGLSDAFLADKPVFAEVVDAFRDFCADSRLVIHNAPFDVGFLNMEFARLGAAAPPAIDLAAVTDTLLMARRKHPGAANNLDALCTRYGIDTTRRTKHGALLDAQILAEVYMELLGGKQTSLGLAPVETAAAGPALTQSPEGAVAIGPRMIRPRLTPTEREQHEAFLATLGPNAIWRDYLGEDGTA</sequence>
<comment type="cofactor">
    <cofactor evidence="19">
        <name>Mg(2+)</name>
        <dbReference type="ChEBI" id="CHEBI:18420"/>
    </cofactor>
    <cofactor evidence="19">
        <name>Mn(2+)</name>
        <dbReference type="ChEBI" id="CHEBI:29035"/>
    </cofactor>
    <text evidence="19">Binds 2 divalent metal cations. Magnesium or manganese.</text>
</comment>
<dbReference type="InterPro" id="IPR006309">
    <property type="entry name" value="DnaQ_proteo"/>
</dbReference>
<dbReference type="CDD" id="cd06131">
    <property type="entry name" value="DNA_pol_III_epsilon_Ecoli_like"/>
    <property type="match status" value="1"/>
</dbReference>
<name>A0A6L3SYC8_9HYPH</name>
<accession>A0A6L3SYC8</accession>
<keyword evidence="6 20" id="KW-0235">DNA replication</keyword>
<comment type="catalytic activity">
    <reaction evidence="16 20">
        <text>DNA(n) + a 2'-deoxyribonucleoside 5'-triphosphate = DNA(n+1) + diphosphate</text>
        <dbReference type="Rhea" id="RHEA:22508"/>
        <dbReference type="Rhea" id="RHEA-COMP:17339"/>
        <dbReference type="Rhea" id="RHEA-COMP:17340"/>
        <dbReference type="ChEBI" id="CHEBI:33019"/>
        <dbReference type="ChEBI" id="CHEBI:61560"/>
        <dbReference type="ChEBI" id="CHEBI:173112"/>
        <dbReference type="EC" id="2.7.7.7"/>
    </reaction>
</comment>
<organism evidence="22 23">
    <name type="scientific">Methylobacterium soli</name>
    <dbReference type="NCBI Taxonomy" id="553447"/>
    <lineage>
        <taxon>Bacteria</taxon>
        <taxon>Pseudomonadati</taxon>
        <taxon>Pseudomonadota</taxon>
        <taxon>Alphaproteobacteria</taxon>
        <taxon>Hyphomicrobiales</taxon>
        <taxon>Methylobacteriaceae</taxon>
        <taxon>Methylobacterium</taxon>
    </lineage>
</organism>
<dbReference type="NCBIfam" id="TIGR01406">
    <property type="entry name" value="dnaQ_proteo"/>
    <property type="match status" value="1"/>
</dbReference>
<dbReference type="InterPro" id="IPR036397">
    <property type="entry name" value="RNaseH_sf"/>
</dbReference>
<evidence type="ECO:0000256" key="7">
    <source>
        <dbReference type="ARBA" id="ARBA00022722"/>
    </source>
</evidence>
<evidence type="ECO:0000256" key="1">
    <source>
        <dbReference type="ARBA" id="ARBA00001936"/>
    </source>
</evidence>
<feature type="binding site" evidence="18">
    <location>
        <position position="10"/>
    </location>
    <ligand>
        <name>substrate</name>
    </ligand>
</feature>
<evidence type="ECO:0000256" key="8">
    <source>
        <dbReference type="ARBA" id="ARBA00022723"/>
    </source>
</evidence>
<evidence type="ECO:0000256" key="17">
    <source>
        <dbReference type="PIRSR" id="PIRSR606309-1"/>
    </source>
</evidence>
<comment type="function">
    <text evidence="14 20">DNA polymerase III is a complex, multichain enzyme responsible for most of the replicative synthesis in bacteria. The epsilon subunit contain the editing function and is a proofreading 3'-5' exonuclease.</text>
</comment>
<dbReference type="NCBIfam" id="TIGR00573">
    <property type="entry name" value="dnaq"/>
    <property type="match status" value="1"/>
</dbReference>
<evidence type="ECO:0000256" key="5">
    <source>
        <dbReference type="ARBA" id="ARBA00022695"/>
    </source>
</evidence>
<feature type="binding site" evidence="18">
    <location>
        <position position="58"/>
    </location>
    <ligand>
        <name>substrate</name>
    </ligand>
</feature>
<keyword evidence="11 19" id="KW-0460">Magnesium</keyword>
<dbReference type="EMBL" id="VZZK01000010">
    <property type="protein sequence ID" value="KAB1079052.1"/>
    <property type="molecule type" value="Genomic_DNA"/>
</dbReference>
<evidence type="ECO:0000256" key="11">
    <source>
        <dbReference type="ARBA" id="ARBA00022842"/>
    </source>
</evidence>
<evidence type="ECO:0000256" key="16">
    <source>
        <dbReference type="ARBA" id="ARBA00049244"/>
    </source>
</evidence>
<dbReference type="GO" id="GO:0046872">
    <property type="term" value="F:metal ion binding"/>
    <property type="evidence" value="ECO:0007669"/>
    <property type="project" value="UniProtKB-KW"/>
</dbReference>
<dbReference type="GO" id="GO:0003887">
    <property type="term" value="F:DNA-directed DNA polymerase activity"/>
    <property type="evidence" value="ECO:0007669"/>
    <property type="project" value="UniProtKB-KW"/>
</dbReference>
<feature type="active site" description="Proton acceptor" evidence="17">
    <location>
        <position position="154"/>
    </location>
</feature>
<evidence type="ECO:0000256" key="6">
    <source>
        <dbReference type="ARBA" id="ARBA00022705"/>
    </source>
</evidence>
<evidence type="ECO:0000256" key="15">
    <source>
        <dbReference type="ARBA" id="ARBA00026073"/>
    </source>
</evidence>
<keyword evidence="4 20" id="KW-0808">Transferase</keyword>
<keyword evidence="9 20" id="KW-0378">Hydrolase</keyword>
<dbReference type="InterPro" id="IPR006054">
    <property type="entry name" value="DnaQ"/>
</dbReference>
<dbReference type="SUPFAM" id="SSF53098">
    <property type="entry name" value="Ribonuclease H-like"/>
    <property type="match status" value="1"/>
</dbReference>
<keyword evidence="23" id="KW-1185">Reference proteome</keyword>